<reference evidence="3" key="1">
    <citation type="submission" date="2016-04" db="EMBL/GenBank/DDBJ databases">
        <authorList>
            <person name="Evans L.H."/>
            <person name="Alamgir A."/>
            <person name="Owens N."/>
            <person name="Weber N.D."/>
            <person name="Virtaneva K."/>
            <person name="Barbian K."/>
            <person name="Babar A."/>
            <person name="Rosenke K."/>
        </authorList>
    </citation>
    <scope>NUCLEOTIDE SEQUENCE</scope>
    <source>
        <strain evidence="3">86-1</strain>
    </source>
</reference>
<dbReference type="Pfam" id="PF13944">
    <property type="entry name" value="Calycin_like"/>
    <property type="match status" value="1"/>
</dbReference>
<feature type="domain" description="BIG2" evidence="2">
    <location>
        <begin position="28"/>
        <end position="103"/>
    </location>
</feature>
<dbReference type="EMBL" id="FLUM01000001">
    <property type="protein sequence ID" value="SBV94720.1"/>
    <property type="molecule type" value="Genomic_DNA"/>
</dbReference>
<dbReference type="SUPFAM" id="SSF49373">
    <property type="entry name" value="Invasin/intimin cell-adhesion fragments"/>
    <property type="match status" value="1"/>
</dbReference>
<protein>
    <recommendedName>
        <fullName evidence="2">BIG2 domain-containing protein</fullName>
    </recommendedName>
</protein>
<evidence type="ECO:0000259" key="2">
    <source>
        <dbReference type="SMART" id="SM00635"/>
    </source>
</evidence>
<dbReference type="SMART" id="SM00635">
    <property type="entry name" value="BID_2"/>
    <property type="match status" value="1"/>
</dbReference>
<feature type="chain" id="PRO_5012600625" description="BIG2 domain-containing protein" evidence="1">
    <location>
        <begin position="24"/>
        <end position="239"/>
    </location>
</feature>
<dbReference type="AlphaFoldDB" id="A0A212J5J8"/>
<accession>A0A212J5J8</accession>
<sequence>MNKKLLCLLMFVFSLGLTFTACSSDDDDPVNLTLEKSETSVDQGATVTVKITQGNGDYKVSSASETTATASVSGDVITITGVAAGETTITVTDKDKKTATLKATVVGYAEQIAATYEGTLDIPGMGVSDLPNEIVLSRGDNNNLKLSIETLTIPMGPDASIGVTGIAVKSVPVTKSGDKYTLTETTENIEVKIVGTDDSIPVPVTVKGTLENGKLVLDIKVAEVPFIGDLAVSFEGIKK</sequence>
<dbReference type="Pfam" id="PF02368">
    <property type="entry name" value="Big_2"/>
    <property type="match status" value="1"/>
</dbReference>
<dbReference type="Gene3D" id="2.40.128.350">
    <property type="match status" value="1"/>
</dbReference>
<evidence type="ECO:0000313" key="3">
    <source>
        <dbReference type="EMBL" id="SBV94720.1"/>
    </source>
</evidence>
<dbReference type="RefSeq" id="WP_296939057.1">
    <property type="nucleotide sequence ID" value="NZ_LT599032.1"/>
</dbReference>
<dbReference type="Gene3D" id="2.60.40.1080">
    <property type="match status" value="1"/>
</dbReference>
<dbReference type="InterPro" id="IPR024311">
    <property type="entry name" value="Lipocalin-like"/>
</dbReference>
<feature type="signal peptide" evidence="1">
    <location>
        <begin position="1"/>
        <end position="23"/>
    </location>
</feature>
<dbReference type="InterPro" id="IPR008964">
    <property type="entry name" value="Invasin/intimin_cell_adhesion"/>
</dbReference>
<proteinExistence type="predicted"/>
<gene>
    <name evidence="3" type="ORF">KL86DYS1_11208</name>
</gene>
<name>A0A212J5J8_9BACT</name>
<evidence type="ECO:0000256" key="1">
    <source>
        <dbReference type="SAM" id="SignalP"/>
    </source>
</evidence>
<organism evidence="3">
    <name type="scientific">uncultured Dysgonomonas sp</name>
    <dbReference type="NCBI Taxonomy" id="206096"/>
    <lineage>
        <taxon>Bacteria</taxon>
        <taxon>Pseudomonadati</taxon>
        <taxon>Bacteroidota</taxon>
        <taxon>Bacteroidia</taxon>
        <taxon>Bacteroidales</taxon>
        <taxon>Dysgonomonadaceae</taxon>
        <taxon>Dysgonomonas</taxon>
        <taxon>environmental samples</taxon>
    </lineage>
</organism>
<dbReference type="InterPro" id="IPR003343">
    <property type="entry name" value="Big_2"/>
</dbReference>
<dbReference type="PROSITE" id="PS51257">
    <property type="entry name" value="PROKAR_LIPOPROTEIN"/>
    <property type="match status" value="1"/>
</dbReference>
<keyword evidence="1" id="KW-0732">Signal</keyword>